<feature type="transmembrane region" description="Helical" evidence="10">
    <location>
        <begin position="170"/>
        <end position="194"/>
    </location>
</feature>
<protein>
    <recommendedName>
        <fullName evidence="10">Odorant receptor</fullName>
    </recommendedName>
</protein>
<sequence>MLRLLGLYQQKGGGGRVKPKLLSALSLIFLLYHPVFAAMKLYMEPPEDLVEFALCSFSFIISDGVFVKTAIFIADRGMLHQMLQVLSDSRRLYGGEETSKKIRNRYENLAERVLLYMQVSTMLASVGWLAAPLVFRALAMASGDGGEVPRKLPLPVWLPVDVQETPTYEILYVIEAYCVTLTGLVTLCIDVLFIRLMLMVTAELEVLNYNVATMAKRREKISDERRSLEYQQGTESQDFYRGDKALPMASESYEDAMDNELYQQLVTNVRHHLIILRTVDLLEAAMSKSIIILLFINMGALCSNLLVVGVLLQAGEGVTRPLTLTAMIPFLLYQTGMFCVFGQMVTDQSEMLTTSAFSCGWNESDARFRRSLLIFMAMVNRPLEITVGKTCKLSREMFLQVLNGSYTLFNMFYQVHSTS</sequence>
<proteinExistence type="evidence at transcript level"/>
<dbReference type="GO" id="GO:0005886">
    <property type="term" value="C:plasma membrane"/>
    <property type="evidence" value="ECO:0007669"/>
    <property type="project" value="UniProtKB-SubCell"/>
</dbReference>
<comment type="subcellular location">
    <subcellularLocation>
        <location evidence="1 10">Cell membrane</location>
        <topology evidence="1 10">Multi-pass membrane protein</topology>
    </subcellularLocation>
</comment>
<keyword evidence="8 10" id="KW-0675">Receptor</keyword>
<feature type="transmembrane region" description="Helical" evidence="10">
    <location>
        <begin position="21"/>
        <end position="43"/>
    </location>
</feature>
<evidence type="ECO:0000313" key="11">
    <source>
        <dbReference type="EMBL" id="ALD51372.1"/>
    </source>
</evidence>
<organism evidence="11">
    <name type="scientific">Locusta migratoria</name>
    <name type="common">Migratory locust</name>
    <dbReference type="NCBI Taxonomy" id="7004"/>
    <lineage>
        <taxon>Eukaryota</taxon>
        <taxon>Metazoa</taxon>
        <taxon>Ecdysozoa</taxon>
        <taxon>Arthropoda</taxon>
        <taxon>Hexapoda</taxon>
        <taxon>Insecta</taxon>
        <taxon>Pterygota</taxon>
        <taxon>Neoptera</taxon>
        <taxon>Polyneoptera</taxon>
        <taxon>Orthoptera</taxon>
        <taxon>Caelifera</taxon>
        <taxon>Acrididea</taxon>
        <taxon>Acridomorpha</taxon>
        <taxon>Acridoidea</taxon>
        <taxon>Acrididae</taxon>
        <taxon>Oedipodinae</taxon>
        <taxon>Locusta</taxon>
    </lineage>
</organism>
<keyword evidence="2" id="KW-1003">Cell membrane</keyword>
<evidence type="ECO:0000256" key="2">
    <source>
        <dbReference type="ARBA" id="ARBA00022475"/>
    </source>
</evidence>
<dbReference type="InterPro" id="IPR004117">
    <property type="entry name" value="7tm6_olfct_rcpt"/>
</dbReference>
<keyword evidence="4 10" id="KW-0812">Transmembrane</keyword>
<evidence type="ECO:0000256" key="3">
    <source>
        <dbReference type="ARBA" id="ARBA00022606"/>
    </source>
</evidence>
<evidence type="ECO:0000256" key="6">
    <source>
        <dbReference type="ARBA" id="ARBA00022989"/>
    </source>
</evidence>
<dbReference type="GO" id="GO:0005549">
    <property type="term" value="F:odorant binding"/>
    <property type="evidence" value="ECO:0007669"/>
    <property type="project" value="InterPro"/>
</dbReference>
<evidence type="ECO:0000256" key="5">
    <source>
        <dbReference type="ARBA" id="ARBA00022725"/>
    </source>
</evidence>
<feature type="transmembrane region" description="Helical" evidence="10">
    <location>
        <begin position="290"/>
        <end position="312"/>
    </location>
</feature>
<dbReference type="GO" id="GO:0007165">
    <property type="term" value="P:signal transduction"/>
    <property type="evidence" value="ECO:0007669"/>
    <property type="project" value="UniProtKB-KW"/>
</dbReference>
<feature type="transmembrane region" description="Helical" evidence="10">
    <location>
        <begin position="113"/>
        <end position="135"/>
    </location>
</feature>
<feature type="transmembrane region" description="Helical" evidence="10">
    <location>
        <begin position="49"/>
        <end position="74"/>
    </location>
</feature>
<accession>A0A0M3SBM3</accession>
<keyword evidence="3 10" id="KW-0716">Sensory transduction</keyword>
<reference evidence="11" key="1">
    <citation type="journal article" date="2015" name="Cell. Mol. Life Sci.">
        <title>Identification and functional analysis of olfactory receptor family reveal unusual characteristics of the olfactory system in the migratory locust.</title>
        <authorList>
            <person name="Wang Z."/>
            <person name="Yang P."/>
            <person name="Chen D."/>
            <person name="Jiang F."/>
            <person name="Li Y."/>
            <person name="Wang X."/>
            <person name="Kang L."/>
        </authorList>
    </citation>
    <scope>NUCLEOTIDE SEQUENCE</scope>
</reference>
<comment type="caution">
    <text evidence="10">Lacks conserved residue(s) required for the propagation of feature annotation.</text>
</comment>
<evidence type="ECO:0000256" key="4">
    <source>
        <dbReference type="ARBA" id="ARBA00022692"/>
    </source>
</evidence>
<keyword evidence="9 10" id="KW-0807">Transducer</keyword>
<dbReference type="AlphaFoldDB" id="A0A0M3SBM3"/>
<evidence type="ECO:0000256" key="8">
    <source>
        <dbReference type="ARBA" id="ARBA00023170"/>
    </source>
</evidence>
<dbReference type="PANTHER" id="PTHR21137:SF35">
    <property type="entry name" value="ODORANT RECEPTOR 19A-RELATED"/>
    <property type="match status" value="1"/>
</dbReference>
<evidence type="ECO:0000256" key="10">
    <source>
        <dbReference type="RuleBase" id="RU351113"/>
    </source>
</evidence>
<feature type="transmembrane region" description="Helical" evidence="10">
    <location>
        <begin position="324"/>
        <end position="345"/>
    </location>
</feature>
<reference evidence="11" key="2">
    <citation type="submission" date="2015-02" db="EMBL/GenBank/DDBJ databases">
        <authorList>
            <person name="Torres C."/>
        </authorList>
    </citation>
    <scope>NUCLEOTIDE SEQUENCE</scope>
</reference>
<dbReference type="EMBL" id="KP843236">
    <property type="protein sequence ID" value="ALD51372.1"/>
    <property type="molecule type" value="mRNA"/>
</dbReference>
<evidence type="ECO:0000256" key="9">
    <source>
        <dbReference type="ARBA" id="ARBA00023224"/>
    </source>
</evidence>
<dbReference type="PANTHER" id="PTHR21137">
    <property type="entry name" value="ODORANT RECEPTOR"/>
    <property type="match status" value="1"/>
</dbReference>
<name>A0A0M3SBM3_LOCMI</name>
<dbReference type="Pfam" id="PF02949">
    <property type="entry name" value="7tm_6"/>
    <property type="match status" value="1"/>
</dbReference>
<keyword evidence="7 10" id="KW-0472">Membrane</keyword>
<evidence type="ECO:0000256" key="1">
    <source>
        <dbReference type="ARBA" id="ARBA00004651"/>
    </source>
</evidence>
<dbReference type="GO" id="GO:0004984">
    <property type="term" value="F:olfactory receptor activity"/>
    <property type="evidence" value="ECO:0007669"/>
    <property type="project" value="InterPro"/>
</dbReference>
<keyword evidence="5 10" id="KW-0552">Olfaction</keyword>
<evidence type="ECO:0000256" key="7">
    <source>
        <dbReference type="ARBA" id="ARBA00023136"/>
    </source>
</evidence>
<keyword evidence="6 10" id="KW-1133">Transmembrane helix</keyword>
<comment type="similarity">
    <text evidence="10">Belongs to the insect chemoreceptor superfamily. Heteromeric odorant receptor channel (TC 1.A.69) family.</text>
</comment>